<organism evidence="2 3">
    <name type="scientific">Orbilia ellipsospora</name>
    <dbReference type="NCBI Taxonomy" id="2528407"/>
    <lineage>
        <taxon>Eukaryota</taxon>
        <taxon>Fungi</taxon>
        <taxon>Dikarya</taxon>
        <taxon>Ascomycota</taxon>
        <taxon>Pezizomycotina</taxon>
        <taxon>Orbiliomycetes</taxon>
        <taxon>Orbiliales</taxon>
        <taxon>Orbiliaceae</taxon>
        <taxon>Orbilia</taxon>
    </lineage>
</organism>
<evidence type="ECO:0000313" key="3">
    <source>
        <dbReference type="Proteomes" id="UP001365542"/>
    </source>
</evidence>
<gene>
    <name evidence="2" type="ORF">TWF694_007643</name>
</gene>
<feature type="compositionally biased region" description="Basic and acidic residues" evidence="1">
    <location>
        <begin position="31"/>
        <end position="48"/>
    </location>
</feature>
<evidence type="ECO:0000313" key="2">
    <source>
        <dbReference type="EMBL" id="KAK6541865.1"/>
    </source>
</evidence>
<reference evidence="2 3" key="1">
    <citation type="submission" date="2019-10" db="EMBL/GenBank/DDBJ databases">
        <authorList>
            <person name="Palmer J.M."/>
        </authorList>
    </citation>
    <scope>NUCLEOTIDE SEQUENCE [LARGE SCALE GENOMIC DNA]</scope>
    <source>
        <strain evidence="2 3">TWF694</strain>
    </source>
</reference>
<name>A0AAV9XIB5_9PEZI</name>
<evidence type="ECO:0000256" key="1">
    <source>
        <dbReference type="SAM" id="MobiDB-lite"/>
    </source>
</evidence>
<protein>
    <submittedName>
        <fullName evidence="2">Uncharacterized protein</fullName>
    </submittedName>
</protein>
<feature type="region of interest" description="Disordered" evidence="1">
    <location>
        <begin position="1"/>
        <end position="57"/>
    </location>
</feature>
<comment type="caution">
    <text evidence="2">The sequence shown here is derived from an EMBL/GenBank/DDBJ whole genome shotgun (WGS) entry which is preliminary data.</text>
</comment>
<accession>A0AAV9XIB5</accession>
<keyword evidence="3" id="KW-1185">Reference proteome</keyword>
<proteinExistence type="predicted"/>
<dbReference type="AlphaFoldDB" id="A0AAV9XIB5"/>
<dbReference type="Proteomes" id="UP001365542">
    <property type="component" value="Unassembled WGS sequence"/>
</dbReference>
<dbReference type="EMBL" id="JAVHJO010000003">
    <property type="protein sequence ID" value="KAK6541865.1"/>
    <property type="molecule type" value="Genomic_DNA"/>
</dbReference>
<sequence>MIKNYKMVPQPSPKVRQSMRAESSLQRQHRHPLDVPGDLKPRQFRESLPHIPSNRQDYRHPVNRLSSFATSKYELSRVFARTQAMVRQDCYSNTVQSDLHPLAHARLARTDKIIEILPPLSLQSRPCSALSDTAKLVRFFATLDTHSWENWRRKDETIGRSCTSIKPEMVPTSVYDALHFQSMSNCTMLEIVDKSIAVHELISGINDTNGELKYLKLFSKMAKSPRLPKAFEQGVLNLFDRRNLVDIYFRILHLANIIDKIPYDSLTAVDDRTIFPFDEIKLAKIEDNFVEWGNSIELATAQLDSLATAILEFCTEFAKLCRKSKVKLRRLFRPTSTEYYGPSESESELYQPKPDINQFATPFMLSLCYSNIFVQDIILAAHFVLHVLQGFDSARTRAITSILQAKRCVKRIYMFDLPAVGPESTTLGRLCSQSNVLGDYCDHEYNPHCSCSTCAVEQAWDEVPKRFESVISFVRNNSARGTDNLKVKDLQTMAQWRKKNV</sequence>